<feature type="transmembrane region" description="Helical" evidence="8">
    <location>
        <begin position="161"/>
        <end position="186"/>
    </location>
</feature>
<feature type="transmembrane region" description="Helical" evidence="8">
    <location>
        <begin position="92"/>
        <end position="110"/>
    </location>
</feature>
<accession>A0A3R8D811</accession>
<keyword evidence="10" id="KW-1185">Reference proteome</keyword>
<dbReference type="Gene3D" id="1.20.1280.290">
    <property type="match status" value="1"/>
</dbReference>
<evidence type="ECO:0000256" key="3">
    <source>
        <dbReference type="ARBA" id="ARBA00022692"/>
    </source>
</evidence>
<reference evidence="9" key="1">
    <citation type="submission" date="2018-07" db="EMBL/GenBank/DDBJ databases">
        <title>Annotation of Aphanomyces astaci genome assembly.</title>
        <authorList>
            <person name="Studholme D.J."/>
        </authorList>
    </citation>
    <scope>NUCLEOTIDE SEQUENCE [LARGE SCALE GENOMIC DNA]</scope>
    <source>
        <strain evidence="9">Pc</strain>
    </source>
</reference>
<evidence type="ECO:0000256" key="7">
    <source>
        <dbReference type="SAM" id="Coils"/>
    </source>
</evidence>
<feature type="transmembrane region" description="Helical" evidence="8">
    <location>
        <begin position="228"/>
        <end position="249"/>
    </location>
</feature>
<comment type="subcellular location">
    <subcellularLocation>
        <location evidence="1">Endomembrane system</location>
        <topology evidence="1">Multi-pass membrane protein</topology>
    </subcellularLocation>
</comment>
<evidence type="ECO:0000313" key="9">
    <source>
        <dbReference type="EMBL" id="RQM22211.1"/>
    </source>
</evidence>
<evidence type="ECO:0000256" key="5">
    <source>
        <dbReference type="ARBA" id="ARBA00022989"/>
    </source>
</evidence>
<evidence type="ECO:0000256" key="2">
    <source>
        <dbReference type="ARBA" id="ARBA00022448"/>
    </source>
</evidence>
<dbReference type="VEuPathDB" id="FungiDB:H257_16891"/>
<dbReference type="GO" id="GO:0012505">
    <property type="term" value="C:endomembrane system"/>
    <property type="evidence" value="ECO:0007669"/>
    <property type="project" value="UniProtKB-SubCell"/>
</dbReference>
<feature type="transmembrane region" description="Helical" evidence="8">
    <location>
        <begin position="53"/>
        <end position="71"/>
    </location>
</feature>
<dbReference type="GO" id="GO:0015184">
    <property type="term" value="F:L-cystine transmembrane transporter activity"/>
    <property type="evidence" value="ECO:0007669"/>
    <property type="project" value="TreeGrafter"/>
</dbReference>
<feature type="transmembrane region" description="Helical" evidence="8">
    <location>
        <begin position="130"/>
        <end position="149"/>
    </location>
</feature>
<protein>
    <submittedName>
        <fullName evidence="9">Uncharacterized protein</fullName>
    </submittedName>
</protein>
<feature type="coiled-coil region" evidence="7">
    <location>
        <begin position="514"/>
        <end position="541"/>
    </location>
</feature>
<evidence type="ECO:0000256" key="6">
    <source>
        <dbReference type="ARBA" id="ARBA00023136"/>
    </source>
</evidence>
<dbReference type="SMART" id="SM00679">
    <property type="entry name" value="CTNS"/>
    <property type="match status" value="2"/>
</dbReference>
<dbReference type="PANTHER" id="PTHR13131:SF5">
    <property type="entry name" value="CYSTINOSIN"/>
    <property type="match status" value="1"/>
</dbReference>
<dbReference type="VEuPathDB" id="FungiDB:H257_16892"/>
<dbReference type="Proteomes" id="UP000284702">
    <property type="component" value="Unassembled WGS sequence"/>
</dbReference>
<organism evidence="9 10">
    <name type="scientific">Aphanomyces astaci</name>
    <name type="common">Crayfish plague agent</name>
    <dbReference type="NCBI Taxonomy" id="112090"/>
    <lineage>
        <taxon>Eukaryota</taxon>
        <taxon>Sar</taxon>
        <taxon>Stramenopiles</taxon>
        <taxon>Oomycota</taxon>
        <taxon>Saprolegniomycetes</taxon>
        <taxon>Saprolegniales</taxon>
        <taxon>Verrucalvaceae</taxon>
        <taxon>Aphanomyces</taxon>
    </lineage>
</organism>
<keyword evidence="2" id="KW-0813">Transport</keyword>
<feature type="transmembrane region" description="Helical" evidence="8">
    <location>
        <begin position="198"/>
        <end position="216"/>
    </location>
</feature>
<evidence type="ECO:0000256" key="4">
    <source>
        <dbReference type="ARBA" id="ARBA00022737"/>
    </source>
</evidence>
<dbReference type="EMBL" id="MZMZ02003250">
    <property type="protein sequence ID" value="RQM22211.1"/>
    <property type="molecule type" value="Genomic_DNA"/>
</dbReference>
<feature type="transmembrane region" description="Helical" evidence="8">
    <location>
        <begin position="21"/>
        <end position="41"/>
    </location>
</feature>
<dbReference type="PANTHER" id="PTHR13131">
    <property type="entry name" value="CYSTINOSIN"/>
    <property type="match status" value="1"/>
</dbReference>
<dbReference type="InterPro" id="IPR006603">
    <property type="entry name" value="PQ-loop_rpt"/>
</dbReference>
<keyword evidence="3 8" id="KW-0812">Transmembrane</keyword>
<sequence length="621" mass="69467">MPHRRPSHVKITKTLQSLEPYSGPAMFATIFTVGIVLGFALDATPNIPEPYGRISSVIGWTYFAAWSMSFWPQIISNFSRQSVVGVSLDYQLYNLLGFVSYTIFNCSFFWDTTVQADYMALHDGHRNAVQINDVFFALHALTATLVQAYQCLVYPCGDQTFSVLSQVVVGTSAATCALFYLVSLASSMSEGLFTTLNFLYLLSYVKLGATLVKYIPQVYLNHARRSTVGYSIYGVLVDFLGSILSIGQLVMDGAVTDDWSAISGDPVKFGLGAVCIFFDAVFMVQHYVLYPDTDEKHGLALVAQLSTSSSTTVIVQVADTEDDPLLKHVVKPTSSYTFVAAADHTKNDSVVMKKKKSSQSLRHLQEKIAQDPNVMVHVPVQYFIMTEIKIKEVLNKTLRGLDEALVDYMVSILSDYDGSDPLVDTIAPFLLSSGFTDDEDEANRYCSSLQAAMQDAGLLATAADDTFKKLDVVQSMEDMSRATEAEMNGIMERMWGFENIRKTKNYSMDACANTQSQRQIRKEAKKELSELEKDKMDEDEDRMWEDTRVLPDMSTDNGEKDIHVDNVTMNFKGQTILSNTSLKLIFGRRYGLIGKVLCFFDPKFGLLLILCQIYRLIFFVQ</sequence>
<keyword evidence="6 8" id="KW-0472">Membrane</keyword>
<feature type="transmembrane region" description="Helical" evidence="8">
    <location>
        <begin position="269"/>
        <end position="290"/>
    </location>
</feature>
<evidence type="ECO:0000256" key="8">
    <source>
        <dbReference type="SAM" id="Phobius"/>
    </source>
</evidence>
<comment type="caution">
    <text evidence="9">The sequence shown here is derived from an EMBL/GenBank/DDBJ whole genome shotgun (WGS) entry which is preliminary data.</text>
</comment>
<gene>
    <name evidence="9" type="ORF">B5M09_007206</name>
</gene>
<dbReference type="Pfam" id="PF04193">
    <property type="entry name" value="PQ-loop"/>
    <property type="match status" value="2"/>
</dbReference>
<dbReference type="GO" id="GO:0005774">
    <property type="term" value="C:vacuolar membrane"/>
    <property type="evidence" value="ECO:0007669"/>
    <property type="project" value="TreeGrafter"/>
</dbReference>
<feature type="transmembrane region" description="Helical" evidence="8">
    <location>
        <begin position="592"/>
        <end position="617"/>
    </location>
</feature>
<keyword evidence="5 8" id="KW-1133">Transmembrane helix</keyword>
<evidence type="ECO:0000313" key="10">
    <source>
        <dbReference type="Proteomes" id="UP000284702"/>
    </source>
</evidence>
<keyword evidence="4" id="KW-0677">Repeat</keyword>
<proteinExistence type="predicted"/>
<keyword evidence="7" id="KW-0175">Coiled coil</keyword>
<dbReference type="InterPro" id="IPR005282">
    <property type="entry name" value="LC_transporter"/>
</dbReference>
<name>A0A3R8D811_APHAT</name>
<dbReference type="AlphaFoldDB" id="A0A3R8D811"/>
<evidence type="ECO:0000256" key="1">
    <source>
        <dbReference type="ARBA" id="ARBA00004127"/>
    </source>
</evidence>
<dbReference type="NCBIfam" id="TIGR00951">
    <property type="entry name" value="2A43"/>
    <property type="match status" value="1"/>
</dbReference>